<reference evidence="6 7" key="1">
    <citation type="journal article" date="2020" name="Nat. Food">
        <title>A phased Vanilla planifolia genome enables genetic improvement of flavour and production.</title>
        <authorList>
            <person name="Hasing T."/>
            <person name="Tang H."/>
            <person name="Brym M."/>
            <person name="Khazi F."/>
            <person name="Huang T."/>
            <person name="Chambers A.H."/>
        </authorList>
    </citation>
    <scope>NUCLEOTIDE SEQUENCE [LARGE SCALE GENOMIC DNA]</scope>
    <source>
        <tissue evidence="5">Leaf</tissue>
    </source>
</reference>
<dbReference type="SUPFAM" id="SSF51735">
    <property type="entry name" value="NAD(P)-binding Rossmann-fold domains"/>
    <property type="match status" value="1"/>
</dbReference>
<evidence type="ECO:0000313" key="7">
    <source>
        <dbReference type="Proteomes" id="UP000639772"/>
    </source>
</evidence>
<dbReference type="OrthoDB" id="674948at2759"/>
<keyword evidence="3" id="KW-0413">Isomerase</keyword>
<evidence type="ECO:0000256" key="1">
    <source>
        <dbReference type="ARBA" id="ARBA00007637"/>
    </source>
</evidence>
<proteinExistence type="inferred from homology"/>
<dbReference type="EMBL" id="JADCNL010000008">
    <property type="protein sequence ID" value="KAG0470480.1"/>
    <property type="molecule type" value="Genomic_DNA"/>
</dbReference>
<dbReference type="InterPro" id="IPR036291">
    <property type="entry name" value="NAD(P)-bd_dom_sf"/>
</dbReference>
<keyword evidence="6" id="KW-1185">Reference proteome</keyword>
<dbReference type="Proteomes" id="UP000639772">
    <property type="component" value="Unassembled WGS sequence"/>
</dbReference>
<dbReference type="Gene3D" id="3.40.50.720">
    <property type="entry name" value="NAD(P)-binding Rossmann-like Domain"/>
    <property type="match status" value="1"/>
</dbReference>
<dbReference type="Proteomes" id="UP000636800">
    <property type="component" value="Unassembled WGS sequence"/>
</dbReference>
<evidence type="ECO:0000313" key="5">
    <source>
        <dbReference type="EMBL" id="KAG0472041.1"/>
    </source>
</evidence>
<organism evidence="5 7">
    <name type="scientific">Vanilla planifolia</name>
    <name type="common">Vanilla</name>
    <dbReference type="NCBI Taxonomy" id="51239"/>
    <lineage>
        <taxon>Eukaryota</taxon>
        <taxon>Viridiplantae</taxon>
        <taxon>Streptophyta</taxon>
        <taxon>Embryophyta</taxon>
        <taxon>Tracheophyta</taxon>
        <taxon>Spermatophyta</taxon>
        <taxon>Magnoliopsida</taxon>
        <taxon>Liliopsida</taxon>
        <taxon>Asparagales</taxon>
        <taxon>Orchidaceae</taxon>
        <taxon>Vanilloideae</taxon>
        <taxon>Vanilleae</taxon>
        <taxon>Vanilla</taxon>
    </lineage>
</organism>
<comment type="caution">
    <text evidence="5">The sequence shown here is derived from an EMBL/GenBank/DDBJ whole genome shotgun (WGS) entry which is preliminary data.</text>
</comment>
<dbReference type="GO" id="GO:0016853">
    <property type="term" value="F:isomerase activity"/>
    <property type="evidence" value="ECO:0007669"/>
    <property type="project" value="UniProtKB-KW"/>
</dbReference>
<dbReference type="PANTHER" id="PTHR43574">
    <property type="entry name" value="EPIMERASE-RELATED"/>
    <property type="match status" value="1"/>
</dbReference>
<evidence type="ECO:0000256" key="2">
    <source>
        <dbReference type="ARBA" id="ARBA00023027"/>
    </source>
</evidence>
<dbReference type="EMBL" id="JADCNM010000008">
    <property type="protein sequence ID" value="KAG0472041.1"/>
    <property type="molecule type" value="Genomic_DNA"/>
</dbReference>
<gene>
    <name evidence="5" type="ORF">HPP92_016587</name>
    <name evidence="4" type="ORF">HPP92_017180</name>
</gene>
<protein>
    <submittedName>
        <fullName evidence="5">Uncharacterized protein</fullName>
    </submittedName>
</protein>
<name>A0A835QF18_VANPL</name>
<accession>A0A835QF18</accession>
<keyword evidence="2" id="KW-0520">NAD</keyword>
<evidence type="ECO:0000256" key="3">
    <source>
        <dbReference type="ARBA" id="ARBA00023235"/>
    </source>
</evidence>
<comment type="similarity">
    <text evidence="1">Belongs to the NAD(P)-dependent epimerase/dehydratase family.</text>
</comment>
<dbReference type="AlphaFoldDB" id="A0A835QF18"/>
<evidence type="ECO:0000313" key="4">
    <source>
        <dbReference type="EMBL" id="KAG0470480.1"/>
    </source>
</evidence>
<evidence type="ECO:0000313" key="6">
    <source>
        <dbReference type="Proteomes" id="UP000636800"/>
    </source>
</evidence>
<sequence>MLSYYASASPRSFPLYTCCSTRSSFSLPSLVPVPGVSRYRMHTSLSSSRSRPMAQPFRHFPACAALGSNAGVSSGTVSEPSSSSVVGQHDLLIVGPGVLGRLVAEQWQKDYPGCNVFGQTMTTDHHEELTKLGIKPSLRGTSDIQCPNIMFCAPPSRTADYPNDVRLATTHWNGEGSFLFTSSSAVYECDNGGLFDEDSPVPIGTSSRANVLLKAEKAALEANANRGAHVYYLKKGVVDLHPDHILNLIHYEDAATLAIAIMKKNLRGRVFLGCDNNPLSRHELMECVNQSGKFKKKFQGFTGPEEPIGKKLNNSKTRAEIGWQPKYPTFAHFLSLLA</sequence>